<dbReference type="Gene3D" id="3.40.50.150">
    <property type="entry name" value="Vaccinia Virus protein VP39"/>
    <property type="match status" value="1"/>
</dbReference>
<dbReference type="PANTHER" id="PTHR43182:SF1">
    <property type="entry name" value="COBALT-PRECORRIN-7 C(5)-METHYLTRANSFERASE"/>
    <property type="match status" value="1"/>
</dbReference>
<comment type="caution">
    <text evidence="7">The sequence shown here is derived from an EMBL/GenBank/DDBJ whole genome shotgun (WGS) entry which is preliminary data.</text>
</comment>
<sequence>MMWDHKTPGIPDSEFERAERVPITKEEVRAIQISKARLNSGDTVYDVGCGSGSVSVEAGLQVEGRGRVFAIDVDPDAVTLTKRNLAKFAVGNASVILGNALDKVAGLPAADSIFVGGTGGDTADIVTLCEERLKAGGRIVIGVIQIETLAAVLGVLDRLRFESVDVTQVTVAKSRKTSTGTMMLARNPVTIISATRA</sequence>
<dbReference type="AlphaFoldDB" id="A0AA35TMV5"/>
<reference evidence="7" key="1">
    <citation type="submission" date="2023-03" db="EMBL/GenBank/DDBJ databases">
        <authorList>
            <person name="Steffen K."/>
            <person name="Cardenas P."/>
        </authorList>
    </citation>
    <scope>NUCLEOTIDE SEQUENCE</scope>
</reference>
<dbReference type="CDD" id="cd02440">
    <property type="entry name" value="AdoMet_MTases"/>
    <property type="match status" value="1"/>
</dbReference>
<dbReference type="GO" id="GO:0008276">
    <property type="term" value="F:protein methyltransferase activity"/>
    <property type="evidence" value="ECO:0007669"/>
    <property type="project" value="InterPro"/>
</dbReference>
<keyword evidence="5" id="KW-0949">S-adenosyl-L-methionine</keyword>
<dbReference type="Pfam" id="PF13847">
    <property type="entry name" value="Methyltransf_31"/>
    <property type="match status" value="1"/>
</dbReference>
<evidence type="ECO:0000256" key="1">
    <source>
        <dbReference type="ARBA" id="ARBA00004953"/>
    </source>
</evidence>
<dbReference type="EMBL" id="CASHTH010003886">
    <property type="protein sequence ID" value="CAI8050792.1"/>
    <property type="molecule type" value="Genomic_DNA"/>
</dbReference>
<proteinExistence type="inferred from homology"/>
<dbReference type="InterPro" id="IPR014008">
    <property type="entry name" value="Cbl_synth_MTase_CbiT"/>
</dbReference>
<evidence type="ECO:0000256" key="3">
    <source>
        <dbReference type="ARBA" id="ARBA00022603"/>
    </source>
</evidence>
<evidence type="ECO:0000313" key="8">
    <source>
        <dbReference type="Proteomes" id="UP001174909"/>
    </source>
</evidence>
<name>A0AA35TMV5_GEOBA</name>
<keyword evidence="4" id="KW-0808">Transferase</keyword>
<evidence type="ECO:0000256" key="2">
    <source>
        <dbReference type="ARBA" id="ARBA00022573"/>
    </source>
</evidence>
<dbReference type="InterPro" id="IPR025714">
    <property type="entry name" value="Methyltranfer_dom"/>
</dbReference>
<evidence type="ECO:0000313" key="7">
    <source>
        <dbReference type="EMBL" id="CAI8050792.1"/>
    </source>
</evidence>
<protein>
    <submittedName>
        <fullName evidence="7">Probable cobalt-precorrin-6B C(15)-methyltransferase (Decarboxylating)</fullName>
    </submittedName>
</protein>
<dbReference type="GO" id="GO:0032259">
    <property type="term" value="P:methylation"/>
    <property type="evidence" value="ECO:0007669"/>
    <property type="project" value="UniProtKB-KW"/>
</dbReference>
<keyword evidence="3" id="KW-0489">Methyltransferase</keyword>
<organism evidence="7 8">
    <name type="scientific">Geodia barretti</name>
    <name type="common">Barrett's horny sponge</name>
    <dbReference type="NCBI Taxonomy" id="519541"/>
    <lineage>
        <taxon>Eukaryota</taxon>
        <taxon>Metazoa</taxon>
        <taxon>Porifera</taxon>
        <taxon>Demospongiae</taxon>
        <taxon>Heteroscleromorpha</taxon>
        <taxon>Tetractinellida</taxon>
        <taxon>Astrophorina</taxon>
        <taxon>Geodiidae</taxon>
        <taxon>Geodia</taxon>
    </lineage>
</organism>
<evidence type="ECO:0000256" key="4">
    <source>
        <dbReference type="ARBA" id="ARBA00022679"/>
    </source>
</evidence>
<evidence type="ECO:0000259" key="6">
    <source>
        <dbReference type="Pfam" id="PF13847"/>
    </source>
</evidence>
<keyword evidence="2" id="KW-0169">Cobalamin biosynthesis</keyword>
<keyword evidence="8" id="KW-1185">Reference proteome</keyword>
<dbReference type="SUPFAM" id="SSF53335">
    <property type="entry name" value="S-adenosyl-L-methionine-dependent methyltransferases"/>
    <property type="match status" value="1"/>
</dbReference>
<dbReference type="NCBIfam" id="TIGR02469">
    <property type="entry name" value="CbiT"/>
    <property type="match status" value="1"/>
</dbReference>
<evidence type="ECO:0000256" key="5">
    <source>
        <dbReference type="ARBA" id="ARBA00022691"/>
    </source>
</evidence>
<dbReference type="PANTHER" id="PTHR43182">
    <property type="entry name" value="COBALT-PRECORRIN-6B C(15)-METHYLTRANSFERASE (DECARBOXYLATING)"/>
    <property type="match status" value="1"/>
</dbReference>
<gene>
    <name evidence="7" type="ORF">GBAR_LOCUS27854</name>
</gene>
<dbReference type="InterPro" id="IPR023475">
    <property type="entry name" value="CbiT"/>
</dbReference>
<accession>A0AA35TMV5</accession>
<dbReference type="HAMAP" id="MF_00786">
    <property type="entry name" value="CbiT"/>
    <property type="match status" value="1"/>
</dbReference>
<dbReference type="InterPro" id="IPR050714">
    <property type="entry name" value="Cobalamin_biosynth_MTase"/>
</dbReference>
<dbReference type="InterPro" id="IPR029063">
    <property type="entry name" value="SAM-dependent_MTases_sf"/>
</dbReference>
<dbReference type="Proteomes" id="UP001174909">
    <property type="component" value="Unassembled WGS sequence"/>
</dbReference>
<comment type="pathway">
    <text evidence="1">Cofactor biosynthesis; adenosylcobalamin biosynthesis.</text>
</comment>
<feature type="domain" description="Methyltransferase" evidence="6">
    <location>
        <begin position="39"/>
        <end position="143"/>
    </location>
</feature>